<evidence type="ECO:0000259" key="1">
    <source>
        <dbReference type="Pfam" id="PF06985"/>
    </source>
</evidence>
<protein>
    <submittedName>
        <fullName evidence="3">Heterokaryon incompatibility protein-domain-containing protein</fullName>
    </submittedName>
</protein>
<sequence>MIRLLETEDLRLTEFEDDGLVPPYAILSHVWEREEVLFEDIADGQSKRLYGYTKICHACRIARGDGFEYIWIDTCCINKENSTELSEAINSMYLWYKNARVCYVYLFDVRRQGDHGPGSQFATSRWFNRGWTLQELIAPTEVRFYAADWVFIGTKKSLQKSISDRTGIKMEIIVGDMDLDRVSVAAKMSWAADRNTTRIEDRAYSLMGLFRVHMPPLYGEKEQAFIRLQEEIIKKYLDDSIFAWTMPGTVERYSGILARSPEGFRDSCEVEKSGRDARKLYSIMNGVLQIKLPVVKIIEGGINKTLAALNCHISGKPIVITLVKADRSSGDYVRTETTTLTQRTIDLGLAQRSSLYITADYSSDQAHKQEALLRGQLRVKVPPGYGNFTTKSIHFKNISKDEWTITTSHLKPGVLEFWEPHKKERFIVIVGVRESGTAWCKTLTGEVLRSEYNLGDIGDLNSNPSWMSEGPLRDRASADLAGGWSVLVTLSSPLTQPRFIEPGPSRSIGPSQKPFIQRPQFTHLVEVEINLKSLPVLSITKQPDGHLGCLVTPPTVRSKFTIKASIEVRGHKSKARWTRHGDSYLFYKEHNSKDVGLMTLTNVNPNLRRIFLFVDPREDFVWSAMWREPWDIERVLTTNQPYIKINPYNMYLGEGKTVYATVSHKRKTGVADHTISLHIQAKSPRSY</sequence>
<gene>
    <name evidence="3" type="ORF">BDZ94DRAFT_1261711</name>
</gene>
<dbReference type="Pfam" id="PF06985">
    <property type="entry name" value="HET"/>
    <property type="match status" value="1"/>
</dbReference>
<evidence type="ECO:0000313" key="3">
    <source>
        <dbReference type="EMBL" id="KAF9462368.1"/>
    </source>
</evidence>
<evidence type="ECO:0000313" key="4">
    <source>
        <dbReference type="Proteomes" id="UP000807353"/>
    </source>
</evidence>
<keyword evidence="4" id="KW-1185">Reference proteome</keyword>
<dbReference type="InterPro" id="IPR010730">
    <property type="entry name" value="HET"/>
</dbReference>
<dbReference type="AlphaFoldDB" id="A0A9P6CJ10"/>
<proteinExistence type="predicted"/>
<feature type="domain" description="Heterokaryon incompatibility" evidence="1">
    <location>
        <begin position="24"/>
        <end position="107"/>
    </location>
</feature>
<dbReference type="Proteomes" id="UP000807353">
    <property type="component" value="Unassembled WGS sequence"/>
</dbReference>
<comment type="caution">
    <text evidence="3">The sequence shown here is derived from an EMBL/GenBank/DDBJ whole genome shotgun (WGS) entry which is preliminary data.</text>
</comment>
<name>A0A9P6CJ10_9AGAR</name>
<accession>A0A9P6CJ10</accession>
<dbReference type="EMBL" id="MU150273">
    <property type="protein sequence ID" value="KAF9462368.1"/>
    <property type="molecule type" value="Genomic_DNA"/>
</dbReference>
<dbReference type="InterPro" id="IPR058525">
    <property type="entry name" value="DUF8212"/>
</dbReference>
<dbReference type="PANTHER" id="PTHR10622">
    <property type="entry name" value="HET DOMAIN-CONTAINING PROTEIN"/>
    <property type="match status" value="1"/>
</dbReference>
<dbReference type="Pfam" id="PF26640">
    <property type="entry name" value="DUF8212"/>
    <property type="match status" value="1"/>
</dbReference>
<organism evidence="3 4">
    <name type="scientific">Collybia nuda</name>
    <dbReference type="NCBI Taxonomy" id="64659"/>
    <lineage>
        <taxon>Eukaryota</taxon>
        <taxon>Fungi</taxon>
        <taxon>Dikarya</taxon>
        <taxon>Basidiomycota</taxon>
        <taxon>Agaricomycotina</taxon>
        <taxon>Agaricomycetes</taxon>
        <taxon>Agaricomycetidae</taxon>
        <taxon>Agaricales</taxon>
        <taxon>Tricholomatineae</taxon>
        <taxon>Clitocybaceae</taxon>
        <taxon>Collybia</taxon>
    </lineage>
</organism>
<dbReference type="OrthoDB" id="5122891at2759"/>
<feature type="domain" description="DUF8212" evidence="2">
    <location>
        <begin position="223"/>
        <end position="245"/>
    </location>
</feature>
<dbReference type="PANTHER" id="PTHR10622:SF10">
    <property type="entry name" value="HET DOMAIN-CONTAINING PROTEIN"/>
    <property type="match status" value="1"/>
</dbReference>
<evidence type="ECO:0000259" key="2">
    <source>
        <dbReference type="Pfam" id="PF26640"/>
    </source>
</evidence>
<reference evidence="3" key="1">
    <citation type="submission" date="2020-11" db="EMBL/GenBank/DDBJ databases">
        <authorList>
            <consortium name="DOE Joint Genome Institute"/>
            <person name="Ahrendt S."/>
            <person name="Riley R."/>
            <person name="Andreopoulos W."/>
            <person name="Labutti K."/>
            <person name="Pangilinan J."/>
            <person name="Ruiz-Duenas F.J."/>
            <person name="Barrasa J.M."/>
            <person name="Sanchez-Garcia M."/>
            <person name="Camarero S."/>
            <person name="Miyauchi S."/>
            <person name="Serrano A."/>
            <person name="Linde D."/>
            <person name="Babiker R."/>
            <person name="Drula E."/>
            <person name="Ayuso-Fernandez I."/>
            <person name="Pacheco R."/>
            <person name="Padilla G."/>
            <person name="Ferreira P."/>
            <person name="Barriuso J."/>
            <person name="Kellner H."/>
            <person name="Castanera R."/>
            <person name="Alfaro M."/>
            <person name="Ramirez L."/>
            <person name="Pisabarro A.G."/>
            <person name="Kuo A."/>
            <person name="Tritt A."/>
            <person name="Lipzen A."/>
            <person name="He G."/>
            <person name="Yan M."/>
            <person name="Ng V."/>
            <person name="Cullen D."/>
            <person name="Martin F."/>
            <person name="Rosso M.-N."/>
            <person name="Henrissat B."/>
            <person name="Hibbett D."/>
            <person name="Martinez A.T."/>
            <person name="Grigoriev I.V."/>
        </authorList>
    </citation>
    <scope>NUCLEOTIDE SEQUENCE</scope>
    <source>
        <strain evidence="3">CBS 247.69</strain>
    </source>
</reference>